<evidence type="ECO:0008006" key="3">
    <source>
        <dbReference type="Google" id="ProtNLM"/>
    </source>
</evidence>
<comment type="caution">
    <text evidence="1">The sequence shown here is derived from an EMBL/GenBank/DDBJ whole genome shotgun (WGS) entry which is preliminary data.</text>
</comment>
<dbReference type="InterPro" id="IPR043472">
    <property type="entry name" value="Macro_dom-like"/>
</dbReference>
<organism evidence="1 2">
    <name type="scientific">Hymenobacter glacialis</name>
    <dbReference type="NCBI Taxonomy" id="1908236"/>
    <lineage>
        <taxon>Bacteria</taxon>
        <taxon>Pseudomonadati</taxon>
        <taxon>Bacteroidota</taxon>
        <taxon>Cytophagia</taxon>
        <taxon>Cytophagales</taxon>
        <taxon>Hymenobacteraceae</taxon>
        <taxon>Hymenobacter</taxon>
    </lineage>
</organism>
<accession>A0A1G1SYW1</accession>
<dbReference type="SUPFAM" id="SSF52949">
    <property type="entry name" value="Macro domain-like"/>
    <property type="match status" value="1"/>
</dbReference>
<gene>
    <name evidence="1" type="ORF">BEN48_03295</name>
</gene>
<dbReference type="Gene3D" id="3.40.220.10">
    <property type="entry name" value="Leucine Aminopeptidase, subunit E, domain 1"/>
    <property type="match status" value="1"/>
</dbReference>
<keyword evidence="2" id="KW-1185">Reference proteome</keyword>
<sequence>MNGVDAIVNAANSSLLGGGRAIHCADGSATLDQCHAIRVRAWLVAHDFLRTVAFVAFDNEIRRLYEQEVPAA</sequence>
<protein>
    <recommendedName>
        <fullName evidence="3">Macro domain-containing protein</fullName>
    </recommendedName>
</protein>
<name>A0A1G1SYW1_9BACT</name>
<dbReference type="EMBL" id="MDZC01000079">
    <property type="protein sequence ID" value="OGX83804.1"/>
    <property type="molecule type" value="Genomic_DNA"/>
</dbReference>
<dbReference type="STRING" id="1908236.BEN48_03295"/>
<reference evidence="1 2" key="1">
    <citation type="submission" date="2016-08" db="EMBL/GenBank/DDBJ databases">
        <title>Hymenobacter coccineus sp. nov., Hymenobacter lapidarius sp. nov. and Hymenobacter glacialis sp. nov., isolated from Antarctic soil.</title>
        <authorList>
            <person name="Sedlacek I."/>
            <person name="Kralova S."/>
            <person name="Kyrova K."/>
            <person name="Maslanova I."/>
            <person name="Stankova E."/>
            <person name="Vrbovska V."/>
            <person name="Nemec M."/>
            <person name="Bartak M."/>
            <person name="Svec P."/>
            <person name="Busse H.-J."/>
            <person name="Pantucek R."/>
        </authorList>
    </citation>
    <scope>NUCLEOTIDE SEQUENCE [LARGE SCALE GENOMIC DNA]</scope>
    <source>
        <strain evidence="1 2">CCM 8648</strain>
    </source>
</reference>
<dbReference type="AlphaFoldDB" id="A0A1G1SYW1"/>
<evidence type="ECO:0000313" key="2">
    <source>
        <dbReference type="Proteomes" id="UP000177791"/>
    </source>
</evidence>
<dbReference type="Proteomes" id="UP000177791">
    <property type="component" value="Unassembled WGS sequence"/>
</dbReference>
<evidence type="ECO:0000313" key="1">
    <source>
        <dbReference type="EMBL" id="OGX83804.1"/>
    </source>
</evidence>
<proteinExistence type="predicted"/>
<dbReference type="RefSeq" id="WP_070735261.1">
    <property type="nucleotide sequence ID" value="NZ_MDZC01000079.1"/>
</dbReference>